<dbReference type="EMBL" id="SPNV01000154">
    <property type="protein sequence ID" value="KAF5859741.1"/>
    <property type="molecule type" value="Genomic_DNA"/>
</dbReference>
<evidence type="ECO:0000259" key="1">
    <source>
        <dbReference type="Pfam" id="PF13460"/>
    </source>
</evidence>
<dbReference type="Pfam" id="PF13460">
    <property type="entry name" value="NAD_binding_10"/>
    <property type="match status" value="1"/>
</dbReference>
<name>A0A8H6E521_PETAA</name>
<dbReference type="Proteomes" id="UP000541154">
    <property type="component" value="Unassembled WGS sequence"/>
</dbReference>
<dbReference type="InterPro" id="IPR016040">
    <property type="entry name" value="NAD(P)-bd_dom"/>
</dbReference>
<dbReference type="InterPro" id="IPR036291">
    <property type="entry name" value="NAD(P)-bd_dom_sf"/>
</dbReference>
<sequence length="236" mass="26790">MAVTVAIAGITSKFTRLMLKNLLEQPKVNIWGFCRNPKKLPEHIRSSTCVTIVARDAGSSSALRHFAKRCDVVICCYLGETTLMTEGQKLLVEACDEENAPRYIDSDYCIDFTKLEYGQHPAKDPMKHSLETGKAFAKSRTNLLRFTEDSQCFNSLGSQDDLYNTMQVAFQKVPSNIFAYLALFYQYYCINGQTYLKNDLDNARYLDVKPVTFEKFMQPHKLVELPDTYQNAGADA</sequence>
<protein>
    <recommendedName>
        <fullName evidence="1">NAD(P)-binding domain-containing protein</fullName>
    </recommendedName>
</protein>
<evidence type="ECO:0000313" key="2">
    <source>
        <dbReference type="EMBL" id="KAF5859741.1"/>
    </source>
</evidence>
<reference evidence="2 3" key="1">
    <citation type="submission" date="2019-04" db="EMBL/GenBank/DDBJ databases">
        <title>Aspergillus burnettii sp. nov., novel species from soil in southeast Queensland.</title>
        <authorList>
            <person name="Gilchrist C.L.M."/>
            <person name="Pitt J.I."/>
            <person name="Lange L."/>
            <person name="Lacey H.J."/>
            <person name="Vuong D."/>
            <person name="Midgley D.J."/>
            <person name="Greenfield P."/>
            <person name="Bradbury M."/>
            <person name="Lacey E."/>
            <person name="Busk P.K."/>
            <person name="Pilgaard B."/>
            <person name="Chooi Y.H."/>
            <person name="Piggott A.M."/>
        </authorList>
    </citation>
    <scope>NUCLEOTIDE SEQUENCE [LARGE SCALE GENOMIC DNA]</scope>
    <source>
        <strain evidence="2 3">FRR 5400</strain>
    </source>
</reference>
<accession>A0A8H6E521</accession>
<gene>
    <name evidence="2" type="ORF">ETB97_002463</name>
</gene>
<organism evidence="2 3">
    <name type="scientific">Petromyces alliaceus</name>
    <name type="common">Aspergillus alliaceus</name>
    <dbReference type="NCBI Taxonomy" id="209559"/>
    <lineage>
        <taxon>Eukaryota</taxon>
        <taxon>Fungi</taxon>
        <taxon>Dikarya</taxon>
        <taxon>Ascomycota</taxon>
        <taxon>Pezizomycotina</taxon>
        <taxon>Eurotiomycetes</taxon>
        <taxon>Eurotiomycetidae</taxon>
        <taxon>Eurotiales</taxon>
        <taxon>Aspergillaceae</taxon>
        <taxon>Aspergillus</taxon>
        <taxon>Aspergillus subgen. Circumdati</taxon>
    </lineage>
</organism>
<dbReference type="SUPFAM" id="SSF51735">
    <property type="entry name" value="NAD(P)-binding Rossmann-fold domains"/>
    <property type="match status" value="1"/>
</dbReference>
<comment type="caution">
    <text evidence="2">The sequence shown here is derived from an EMBL/GenBank/DDBJ whole genome shotgun (WGS) entry which is preliminary data.</text>
</comment>
<proteinExistence type="predicted"/>
<evidence type="ECO:0000313" key="3">
    <source>
        <dbReference type="Proteomes" id="UP000541154"/>
    </source>
</evidence>
<keyword evidence="3" id="KW-1185">Reference proteome</keyword>
<dbReference type="AlphaFoldDB" id="A0A8H6E521"/>
<dbReference type="Gene3D" id="3.40.50.720">
    <property type="entry name" value="NAD(P)-binding Rossmann-like Domain"/>
    <property type="match status" value="1"/>
</dbReference>
<feature type="domain" description="NAD(P)-binding" evidence="1">
    <location>
        <begin position="11"/>
        <end position="105"/>
    </location>
</feature>